<sequence>MAEFWRVKPGRYPFRNAEVRVQLREKTRFGSVLLDEFDVWVDDVEPAVAVERAKRVIRTRRAQADSVRAVLGDSPVKEGKA</sequence>
<name>Q859A2_9CAUD</name>
<evidence type="ECO:0000313" key="1">
    <source>
        <dbReference type="EMBL" id="CAD80123.1"/>
    </source>
</evidence>
<dbReference type="Proteomes" id="UP000001251">
    <property type="component" value="Segment"/>
</dbReference>
<reference evidence="1 2" key="1">
    <citation type="journal article" date="2003" name="J. Bacteriol.">
        <title>Integration site for Streptomyces phage phiBT1 and development of site-specific integrating vectors.</title>
        <authorList>
            <person name="Gregory M.A."/>
            <person name="Till R."/>
            <person name="Smith M.C."/>
        </authorList>
    </citation>
    <scope>NUCLEOTIDE SEQUENCE</scope>
</reference>
<proteinExistence type="predicted"/>
<dbReference type="RefSeq" id="NP_813715.1">
    <property type="nucleotide sequence ID" value="NC_004664.2"/>
</dbReference>
<keyword evidence="2" id="KW-1185">Reference proteome</keyword>
<gene>
    <name evidence="1" type="primary">1.1</name>
</gene>
<dbReference type="KEGG" id="vg:1258858"/>
<evidence type="ECO:0000313" key="2">
    <source>
        <dbReference type="Proteomes" id="UP000001251"/>
    </source>
</evidence>
<protein>
    <submittedName>
        <fullName evidence="1">Gp1.1</fullName>
    </submittedName>
</protein>
<dbReference type="GeneID" id="1258858"/>
<dbReference type="EMBL" id="AJ550940">
    <property type="protein sequence ID" value="CAD80123.1"/>
    <property type="molecule type" value="Genomic_DNA"/>
</dbReference>
<organism evidence="1 2">
    <name type="scientific">Lomovskayavirus BT1</name>
    <dbReference type="NCBI Taxonomy" id="225588"/>
    <lineage>
        <taxon>Viruses</taxon>
        <taxon>Duplodnaviria</taxon>
        <taxon>Heunggongvirae</taxon>
        <taxon>Uroviricota</taxon>
        <taxon>Caudoviricetes</taxon>
        <taxon>Colingsworthviridae</taxon>
        <taxon>Lomovskayavirus</taxon>
    </lineage>
</organism>
<accession>Q859A2</accession>